<keyword evidence="2" id="KW-0472">Membrane</keyword>
<keyword evidence="2" id="KW-0812">Transmembrane</keyword>
<evidence type="ECO:0000313" key="5">
    <source>
        <dbReference type="Proteomes" id="UP000231791"/>
    </source>
</evidence>
<organism evidence="4 5">
    <name type="scientific">Streptomyces lavendulae subsp. lavendulae</name>
    <dbReference type="NCBI Taxonomy" id="58340"/>
    <lineage>
        <taxon>Bacteria</taxon>
        <taxon>Bacillati</taxon>
        <taxon>Actinomycetota</taxon>
        <taxon>Actinomycetes</taxon>
        <taxon>Kitasatosporales</taxon>
        <taxon>Streptomycetaceae</taxon>
        <taxon>Streptomyces</taxon>
    </lineage>
</organism>
<accession>A0A2K8PRS5</accession>
<gene>
    <name evidence="3" type="ORF">SLAV_00970</name>
    <name evidence="4" type="ORF">SLAV_38420</name>
</gene>
<evidence type="ECO:0000256" key="2">
    <source>
        <dbReference type="SAM" id="Phobius"/>
    </source>
</evidence>
<reference evidence="4 5" key="1">
    <citation type="submission" date="2017-11" db="EMBL/GenBank/DDBJ databases">
        <title>Complete genome sequence of Streptomyces lavendulae subsp. lavendulae CCM 3239 (formerly 'Streptomyces aureofaciens CCM 3239'), the producer of the angucycline-type antibiotic auricin.</title>
        <authorList>
            <person name="Busche T."/>
            <person name="Novakova R."/>
            <person name="Al'Dilaimi A."/>
            <person name="Homerova D."/>
            <person name="Feckova L."/>
            <person name="Rezuchova B."/>
            <person name="Mingyar E."/>
            <person name="Csolleiova D."/>
            <person name="Bekeova C."/>
            <person name="Winkler A."/>
            <person name="Sevcikova B."/>
            <person name="Kalinowski J."/>
            <person name="Kormanec J."/>
            <person name="Ruckert C."/>
        </authorList>
    </citation>
    <scope>NUCLEOTIDE SEQUENCE [LARGE SCALE GENOMIC DNA]</scope>
    <source>
        <strain evidence="4 5">CCM 3239</strain>
    </source>
</reference>
<evidence type="ECO:0000313" key="3">
    <source>
        <dbReference type="EMBL" id="ATZ22124.1"/>
    </source>
</evidence>
<protein>
    <submittedName>
        <fullName evidence="4">Uncharacterized protein</fullName>
    </submittedName>
</protein>
<keyword evidence="2" id="KW-1133">Transmembrane helix</keyword>
<dbReference type="KEGG" id="slx:SLAV_38420"/>
<sequence length="319" mass="34611">MDISSFISEDFGSVVAGGAALLAVPGVIVAGAIQGKRALQGAQAQAEAALRAAHEQAAKALEAAQAQAQATLETGRLQAQATLEGVREMSREAHAQWQRDRCEDIWAAFVAELDLLKAKEQATSHESEVADLLKAYAMVELMSPPVVLEQASRARNKAIEVDLMLFTLRMQARDMEQLELAKQRLRSDVTQGSGIADTRGLLAELVPGPDGDDMVDSPGSPEEYEDMRERFERCRAASDALEALAAVERAQGVQDAGERARQTLLAAGFRETQASSLVFTAQLDRDEQQQILAADKRELTRLRNVFVKEARKELDALGA</sequence>
<dbReference type="RefSeq" id="WP_030241633.1">
    <property type="nucleotide sequence ID" value="NZ_CP024985.1"/>
</dbReference>
<name>A0A2K8PRS5_STRLA</name>
<evidence type="ECO:0000256" key="1">
    <source>
        <dbReference type="SAM" id="Coils"/>
    </source>
</evidence>
<dbReference type="EMBL" id="CP024985">
    <property type="protein sequence ID" value="ATZ29447.1"/>
    <property type="molecule type" value="Genomic_DNA"/>
</dbReference>
<feature type="coiled-coil region" evidence="1">
    <location>
        <begin position="47"/>
        <end position="74"/>
    </location>
</feature>
<keyword evidence="1" id="KW-0175">Coiled coil</keyword>
<proteinExistence type="predicted"/>
<dbReference type="AlphaFoldDB" id="A0A2K8PRS5"/>
<keyword evidence="5" id="KW-1185">Reference proteome</keyword>
<evidence type="ECO:0000313" key="4">
    <source>
        <dbReference type="EMBL" id="ATZ29447.1"/>
    </source>
</evidence>
<dbReference type="EMBL" id="CP024985">
    <property type="protein sequence ID" value="ATZ22124.1"/>
    <property type="molecule type" value="Genomic_DNA"/>
</dbReference>
<dbReference type="OrthoDB" id="4330936at2"/>
<dbReference type="GeneID" id="49388621"/>
<feature type="transmembrane region" description="Helical" evidence="2">
    <location>
        <begin position="12"/>
        <end position="33"/>
    </location>
</feature>
<dbReference type="Proteomes" id="UP000231791">
    <property type="component" value="Chromosome"/>
</dbReference>
<dbReference type="KEGG" id="slx:SLAV_00970"/>